<protein>
    <submittedName>
        <fullName evidence="2">Uncharacterized protein</fullName>
    </submittedName>
</protein>
<feature type="transmembrane region" description="Helical" evidence="1">
    <location>
        <begin position="37"/>
        <end position="57"/>
    </location>
</feature>
<organism evidence="2 3">
    <name type="scientific">Planctomicrobium piriforme</name>
    <dbReference type="NCBI Taxonomy" id="1576369"/>
    <lineage>
        <taxon>Bacteria</taxon>
        <taxon>Pseudomonadati</taxon>
        <taxon>Planctomycetota</taxon>
        <taxon>Planctomycetia</taxon>
        <taxon>Planctomycetales</taxon>
        <taxon>Planctomycetaceae</taxon>
        <taxon>Planctomicrobium</taxon>
    </lineage>
</organism>
<evidence type="ECO:0000313" key="3">
    <source>
        <dbReference type="Proteomes" id="UP000199518"/>
    </source>
</evidence>
<gene>
    <name evidence="2" type="ORF">SAMN05421753_107165</name>
</gene>
<keyword evidence="1" id="KW-0472">Membrane</keyword>
<reference evidence="3" key="1">
    <citation type="submission" date="2016-10" db="EMBL/GenBank/DDBJ databases">
        <authorList>
            <person name="Varghese N."/>
            <person name="Submissions S."/>
        </authorList>
    </citation>
    <scope>NUCLEOTIDE SEQUENCE [LARGE SCALE GENOMIC DNA]</scope>
    <source>
        <strain evidence="3">DSM 26348</strain>
    </source>
</reference>
<feature type="transmembrane region" description="Helical" evidence="1">
    <location>
        <begin position="165"/>
        <end position="187"/>
    </location>
</feature>
<keyword evidence="1" id="KW-0812">Transmembrane</keyword>
<proteinExistence type="predicted"/>
<dbReference type="EMBL" id="FOQD01000007">
    <property type="protein sequence ID" value="SFI28084.1"/>
    <property type="molecule type" value="Genomic_DNA"/>
</dbReference>
<evidence type="ECO:0000313" key="2">
    <source>
        <dbReference type="EMBL" id="SFI28084.1"/>
    </source>
</evidence>
<dbReference type="Pfam" id="PF20221">
    <property type="entry name" value="DUF6580"/>
    <property type="match status" value="1"/>
</dbReference>
<name>A0A1I3GX79_9PLAN</name>
<keyword evidence="1" id="KW-1133">Transmembrane helix</keyword>
<dbReference type="RefSeq" id="WP_139228407.1">
    <property type="nucleotide sequence ID" value="NZ_FOQD01000007.1"/>
</dbReference>
<dbReference type="STRING" id="1576369.SAMN05421753_107165"/>
<feature type="transmembrane region" description="Helical" evidence="1">
    <location>
        <begin position="64"/>
        <end position="88"/>
    </location>
</feature>
<feature type="transmembrane region" description="Helical" evidence="1">
    <location>
        <begin position="94"/>
        <end position="117"/>
    </location>
</feature>
<keyword evidence="3" id="KW-1185">Reference proteome</keyword>
<sequence length="215" mass="23050">MYQSNKIFLACLFAYCVAVKVLPFALLHFGLDIRTEALYPWTFTPLFAVGIFGVALFRNLKLAYAIPLAASFLGDLLCGVFAGLQYGLTEGLAFAFYPGQVVNYIALILACSTGLLLRQSRNVALIAATAVLAPTLFFAVSNFGVWAFDIGIGYPHTLAGLGQAYVAAIPFYRNALISTVAFSGLLFSPIGMSQLTRVAVARETRQVTAAAPVSE</sequence>
<evidence type="ECO:0000256" key="1">
    <source>
        <dbReference type="SAM" id="Phobius"/>
    </source>
</evidence>
<dbReference type="OrthoDB" id="9806699at2"/>
<dbReference type="Proteomes" id="UP000199518">
    <property type="component" value="Unassembled WGS sequence"/>
</dbReference>
<feature type="transmembrane region" description="Helical" evidence="1">
    <location>
        <begin position="7"/>
        <end position="31"/>
    </location>
</feature>
<dbReference type="AlphaFoldDB" id="A0A1I3GX79"/>
<feature type="transmembrane region" description="Helical" evidence="1">
    <location>
        <begin position="124"/>
        <end position="145"/>
    </location>
</feature>
<accession>A0A1I3GX79</accession>
<dbReference type="InterPro" id="IPR046487">
    <property type="entry name" value="DUF6580"/>
</dbReference>